<evidence type="ECO:0000313" key="6">
    <source>
        <dbReference type="Proteomes" id="UP001597295"/>
    </source>
</evidence>
<dbReference type="Pfam" id="PF00291">
    <property type="entry name" value="PALP"/>
    <property type="match status" value="1"/>
</dbReference>
<organism evidence="5 6">
    <name type="scientific">Lacibacterium aquatile</name>
    <dbReference type="NCBI Taxonomy" id="1168082"/>
    <lineage>
        <taxon>Bacteria</taxon>
        <taxon>Pseudomonadati</taxon>
        <taxon>Pseudomonadota</taxon>
        <taxon>Alphaproteobacteria</taxon>
        <taxon>Rhodospirillales</taxon>
        <taxon>Rhodospirillaceae</taxon>
    </lineage>
</organism>
<gene>
    <name evidence="5" type="ORF">ACFSM5_18460</name>
</gene>
<dbReference type="GO" id="GO:0016829">
    <property type="term" value="F:lyase activity"/>
    <property type="evidence" value="ECO:0007669"/>
    <property type="project" value="UniProtKB-KW"/>
</dbReference>
<name>A0ABW5E0C5_9PROT</name>
<comment type="similarity">
    <text evidence="2">Belongs to the ACC deaminase/D-cysteine desulfhydrase family.</text>
</comment>
<evidence type="ECO:0000259" key="4">
    <source>
        <dbReference type="Pfam" id="PF00291"/>
    </source>
</evidence>
<evidence type="ECO:0000256" key="2">
    <source>
        <dbReference type="ARBA" id="ARBA00008639"/>
    </source>
</evidence>
<dbReference type="Proteomes" id="UP001597295">
    <property type="component" value="Unassembled WGS sequence"/>
</dbReference>
<protein>
    <submittedName>
        <fullName evidence="5">D-cysteine desulfhydrase family protein</fullName>
        <ecNumber evidence="5">4.4.1.-</ecNumber>
    </submittedName>
</protein>
<evidence type="ECO:0000313" key="5">
    <source>
        <dbReference type="EMBL" id="MFD2264895.1"/>
    </source>
</evidence>
<dbReference type="PANTHER" id="PTHR43780:SF2">
    <property type="entry name" value="1-AMINOCYCLOPROPANE-1-CARBOXYLATE DEAMINASE-RELATED"/>
    <property type="match status" value="1"/>
</dbReference>
<keyword evidence="5" id="KW-0456">Lyase</keyword>
<dbReference type="NCBIfam" id="TIGR01275">
    <property type="entry name" value="ACC_deam_rel"/>
    <property type="match status" value="1"/>
</dbReference>
<dbReference type="InterPro" id="IPR027278">
    <property type="entry name" value="ACCD_DCysDesulf"/>
</dbReference>
<dbReference type="EC" id="4.4.1.-" evidence="5"/>
<evidence type="ECO:0000256" key="1">
    <source>
        <dbReference type="ARBA" id="ARBA00001933"/>
    </source>
</evidence>
<dbReference type="InterPro" id="IPR001926">
    <property type="entry name" value="TrpB-like_PALP"/>
</dbReference>
<dbReference type="EMBL" id="JBHUIP010000014">
    <property type="protein sequence ID" value="MFD2264895.1"/>
    <property type="molecule type" value="Genomic_DNA"/>
</dbReference>
<accession>A0ABW5E0C5</accession>
<keyword evidence="6" id="KW-1185">Reference proteome</keyword>
<feature type="domain" description="Tryptophan synthase beta chain-like PALP" evidence="4">
    <location>
        <begin position="14"/>
        <end position="315"/>
    </location>
</feature>
<dbReference type="SUPFAM" id="SSF53686">
    <property type="entry name" value="Tryptophan synthase beta subunit-like PLP-dependent enzymes"/>
    <property type="match status" value="1"/>
</dbReference>
<dbReference type="InterPro" id="IPR005966">
    <property type="entry name" value="D-Cys_desShydrase"/>
</dbReference>
<dbReference type="InterPro" id="IPR036052">
    <property type="entry name" value="TrpB-like_PALP_sf"/>
</dbReference>
<comment type="caution">
    <text evidence="5">The sequence shown here is derived from an EMBL/GenBank/DDBJ whole genome shotgun (WGS) entry which is preliminary data.</text>
</comment>
<dbReference type="Gene3D" id="3.40.50.1100">
    <property type="match status" value="2"/>
</dbReference>
<reference evidence="6" key="1">
    <citation type="journal article" date="2019" name="Int. J. Syst. Evol. Microbiol.">
        <title>The Global Catalogue of Microorganisms (GCM) 10K type strain sequencing project: providing services to taxonomists for standard genome sequencing and annotation.</title>
        <authorList>
            <consortium name="The Broad Institute Genomics Platform"/>
            <consortium name="The Broad Institute Genome Sequencing Center for Infectious Disease"/>
            <person name="Wu L."/>
            <person name="Ma J."/>
        </authorList>
    </citation>
    <scope>NUCLEOTIDE SEQUENCE [LARGE SCALE GENOMIC DNA]</scope>
    <source>
        <strain evidence="6">CGMCC 1.19062</strain>
    </source>
</reference>
<dbReference type="PIRSF" id="PIRSF006278">
    <property type="entry name" value="ACCD_DCysDesulf"/>
    <property type="match status" value="1"/>
</dbReference>
<proteinExistence type="inferred from homology"/>
<comment type="cofactor">
    <cofactor evidence="1">
        <name>pyridoxal 5'-phosphate</name>
        <dbReference type="ChEBI" id="CHEBI:597326"/>
    </cofactor>
</comment>
<keyword evidence="3" id="KW-0663">Pyridoxal phosphate</keyword>
<dbReference type="PANTHER" id="PTHR43780">
    <property type="entry name" value="1-AMINOCYCLOPROPANE-1-CARBOXYLATE DEAMINASE-RELATED"/>
    <property type="match status" value="1"/>
</dbReference>
<sequence>MPAYQTLPRLPFATAPSPIEALPRLSAALGGPQIFVKRDDTVGPAGGGNKARKLEFLLADAKAKGADVILTCGALQSNHARLTAACAAKVGIDCVLVLQDAVDWREPNYRASGNMLLDPLLGAKVIVIDNSEDLLARLALEADKLATAGRKPYAIPVGGSNALGSLGYVECAREIAESGETFDRIVLATGSGGTQAGLLLGAATFGIAAPILGISVSKSTEKQVTLVSGLIEAARVAQPDLGEVPVGKILVDDRHYLPGYGIPNEAVREALSLCARLEGLLLDPVYTGKGMVGLIAGIREGSIGKDERVLFLHTGGSAGLYAYSEWLSKPPSSRI</sequence>
<dbReference type="RefSeq" id="WP_379878029.1">
    <property type="nucleotide sequence ID" value="NZ_JBHUIP010000014.1"/>
</dbReference>
<evidence type="ECO:0000256" key="3">
    <source>
        <dbReference type="ARBA" id="ARBA00022898"/>
    </source>
</evidence>